<dbReference type="SUPFAM" id="SSF50494">
    <property type="entry name" value="Trypsin-like serine proteases"/>
    <property type="match status" value="1"/>
</dbReference>
<proteinExistence type="predicted"/>
<evidence type="ECO:0000313" key="1">
    <source>
        <dbReference type="EMBL" id="VAH72359.1"/>
    </source>
</evidence>
<dbReference type="InterPro" id="IPR009003">
    <property type="entry name" value="Peptidase_S1_PA"/>
</dbReference>
<dbReference type="Proteomes" id="UP000324705">
    <property type="component" value="Chromosome 3B"/>
</dbReference>
<dbReference type="OMA" id="FHEQRAR"/>
<dbReference type="InterPro" id="IPR043504">
    <property type="entry name" value="Peptidase_S1_PA_chymotrypsin"/>
</dbReference>
<reference evidence="1 2" key="1">
    <citation type="submission" date="2017-09" db="EMBL/GenBank/DDBJ databases">
        <authorList>
            <consortium name="International Durum Wheat Genome Sequencing Consortium (IDWGSC)"/>
            <person name="Milanesi L."/>
        </authorList>
    </citation>
    <scope>NUCLEOTIDE SEQUENCE [LARGE SCALE GENOMIC DNA]</scope>
    <source>
        <strain evidence="2">cv. Svevo</strain>
    </source>
</reference>
<dbReference type="Pfam" id="PF13365">
    <property type="entry name" value="Trypsin_2"/>
    <property type="match status" value="1"/>
</dbReference>
<protein>
    <recommendedName>
        <fullName evidence="3">Serine protease</fullName>
    </recommendedName>
</protein>
<evidence type="ECO:0008006" key="3">
    <source>
        <dbReference type="Google" id="ProtNLM"/>
    </source>
</evidence>
<organism evidence="1 2">
    <name type="scientific">Triticum turgidum subsp. durum</name>
    <name type="common">Durum wheat</name>
    <name type="synonym">Triticum durum</name>
    <dbReference type="NCBI Taxonomy" id="4567"/>
    <lineage>
        <taxon>Eukaryota</taxon>
        <taxon>Viridiplantae</taxon>
        <taxon>Streptophyta</taxon>
        <taxon>Embryophyta</taxon>
        <taxon>Tracheophyta</taxon>
        <taxon>Spermatophyta</taxon>
        <taxon>Magnoliopsida</taxon>
        <taxon>Liliopsida</taxon>
        <taxon>Poales</taxon>
        <taxon>Poaceae</taxon>
        <taxon>BOP clade</taxon>
        <taxon>Pooideae</taxon>
        <taxon>Triticodae</taxon>
        <taxon>Triticeae</taxon>
        <taxon>Triticinae</taxon>
        <taxon>Triticum</taxon>
    </lineage>
</organism>
<name>A0A9R1Q7K7_TRITD</name>
<accession>A0A9R1Q7K7</accession>
<dbReference type="AlphaFoldDB" id="A0A9R1Q7K7"/>
<keyword evidence="2" id="KW-1185">Reference proteome</keyword>
<dbReference type="Gene3D" id="2.40.10.10">
    <property type="entry name" value="Trypsin-like serine proteases"/>
    <property type="match status" value="1"/>
</dbReference>
<dbReference type="Gramene" id="TRITD3Bv1G022850.1">
    <property type="protein sequence ID" value="TRITD3Bv1G022850.1"/>
    <property type="gene ID" value="TRITD3Bv1G022850"/>
</dbReference>
<dbReference type="EMBL" id="LT934116">
    <property type="protein sequence ID" value="VAH72359.1"/>
    <property type="molecule type" value="Genomic_DNA"/>
</dbReference>
<evidence type="ECO:0000313" key="2">
    <source>
        <dbReference type="Proteomes" id="UP000324705"/>
    </source>
</evidence>
<gene>
    <name evidence="1" type="ORF">TRITD_3Bv1G022850</name>
</gene>
<sequence length="143" mass="16044">MSDVVDEARWREQVFREHEFSVVRLHSVAGNDFRGNGFIVYHSKTRCLIVSCQHVVKIAEDGGTMYAYFSNSVAPYNARVLYTDEHRDLALLWAEEVVEPMTSLRFFDSPYASGWSVVALSFISLGASSNPILEPGTFSGDIT</sequence>